<protein>
    <submittedName>
        <fullName evidence="3">Terpenoid synthase</fullName>
    </submittedName>
</protein>
<dbReference type="SFLD" id="SFLDS00005">
    <property type="entry name" value="Isoprenoid_Synthase_Type_I"/>
    <property type="match status" value="1"/>
</dbReference>
<dbReference type="GO" id="GO:0016838">
    <property type="term" value="F:carbon-oxygen lyase activity, acting on phosphates"/>
    <property type="evidence" value="ECO:0007669"/>
    <property type="project" value="InterPro"/>
</dbReference>
<comment type="similarity">
    <text evidence="1">Belongs to the trichodiene synthase family.</text>
</comment>
<dbReference type="AlphaFoldDB" id="A0A9P5ZUC1"/>
<evidence type="ECO:0000313" key="4">
    <source>
        <dbReference type="Proteomes" id="UP000807025"/>
    </source>
</evidence>
<keyword evidence="4" id="KW-1185">Reference proteome</keyword>
<keyword evidence="2" id="KW-0456">Lyase</keyword>
<evidence type="ECO:0000313" key="3">
    <source>
        <dbReference type="EMBL" id="KAF9492855.1"/>
    </source>
</evidence>
<gene>
    <name evidence="3" type="ORF">BDN71DRAFT_1396035</name>
</gene>
<dbReference type="SFLD" id="SFLDG01021">
    <property type="entry name" value="Trichodiene_Synthase_Like"/>
    <property type="match status" value="1"/>
</dbReference>
<comment type="caution">
    <text evidence="3">The sequence shown here is derived from an EMBL/GenBank/DDBJ whole genome shotgun (WGS) entry which is preliminary data.</text>
</comment>
<sequence>MVEPYDLGLQQECYEEAVKRGCIMTGKFSLLPHIPGGVVMAATAYKHLKSTETHLLIALYTAFLIFLDDTFHEDMDEVAEFNSRFITNKPNEIPNLNVFAELLRDLPKYFNTIVANIMVTSTLNLVTALSLEQEIGGMKVSPSAHSFPTFSRTMSGASECYALFAFPQTIPVSKYVQALPDMVTYINNGNDVLSFYKEECAKETCNRVSVLAQCNAITKYNVPQGLADEAASCHLRICDILSDDAESLNAYNQFAKGYIGFHTSSKRYKLNELLGN</sequence>
<name>A0A9P5ZUC1_PLEER</name>
<organism evidence="3 4">
    <name type="scientific">Pleurotus eryngii</name>
    <name type="common">Boletus of the steppes</name>
    <dbReference type="NCBI Taxonomy" id="5323"/>
    <lineage>
        <taxon>Eukaryota</taxon>
        <taxon>Fungi</taxon>
        <taxon>Dikarya</taxon>
        <taxon>Basidiomycota</taxon>
        <taxon>Agaricomycotina</taxon>
        <taxon>Agaricomycetes</taxon>
        <taxon>Agaricomycetidae</taxon>
        <taxon>Agaricales</taxon>
        <taxon>Pleurotineae</taxon>
        <taxon>Pleurotaceae</taxon>
        <taxon>Pleurotus</taxon>
    </lineage>
</organism>
<dbReference type="SUPFAM" id="SSF48576">
    <property type="entry name" value="Terpenoid synthases"/>
    <property type="match status" value="1"/>
</dbReference>
<evidence type="ECO:0000256" key="1">
    <source>
        <dbReference type="ARBA" id="ARBA00007946"/>
    </source>
</evidence>
<evidence type="ECO:0000256" key="2">
    <source>
        <dbReference type="ARBA" id="ARBA00023239"/>
    </source>
</evidence>
<dbReference type="Proteomes" id="UP000807025">
    <property type="component" value="Unassembled WGS sequence"/>
</dbReference>
<dbReference type="EMBL" id="MU154594">
    <property type="protein sequence ID" value="KAF9492855.1"/>
    <property type="molecule type" value="Genomic_DNA"/>
</dbReference>
<dbReference type="Pfam" id="PF06330">
    <property type="entry name" value="TRI5"/>
    <property type="match status" value="1"/>
</dbReference>
<reference evidence="3" key="1">
    <citation type="submission" date="2020-11" db="EMBL/GenBank/DDBJ databases">
        <authorList>
            <consortium name="DOE Joint Genome Institute"/>
            <person name="Ahrendt S."/>
            <person name="Riley R."/>
            <person name="Andreopoulos W."/>
            <person name="Labutti K."/>
            <person name="Pangilinan J."/>
            <person name="Ruiz-Duenas F.J."/>
            <person name="Barrasa J.M."/>
            <person name="Sanchez-Garcia M."/>
            <person name="Camarero S."/>
            <person name="Miyauchi S."/>
            <person name="Serrano A."/>
            <person name="Linde D."/>
            <person name="Babiker R."/>
            <person name="Drula E."/>
            <person name="Ayuso-Fernandez I."/>
            <person name="Pacheco R."/>
            <person name="Padilla G."/>
            <person name="Ferreira P."/>
            <person name="Barriuso J."/>
            <person name="Kellner H."/>
            <person name="Castanera R."/>
            <person name="Alfaro M."/>
            <person name="Ramirez L."/>
            <person name="Pisabarro A.G."/>
            <person name="Kuo A."/>
            <person name="Tritt A."/>
            <person name="Lipzen A."/>
            <person name="He G."/>
            <person name="Yan M."/>
            <person name="Ng V."/>
            <person name="Cullen D."/>
            <person name="Martin F."/>
            <person name="Rosso M.-N."/>
            <person name="Henrissat B."/>
            <person name="Hibbett D."/>
            <person name="Martinez A.T."/>
            <person name="Grigoriev I.V."/>
        </authorList>
    </citation>
    <scope>NUCLEOTIDE SEQUENCE</scope>
    <source>
        <strain evidence="3">ATCC 90797</strain>
    </source>
</reference>
<dbReference type="InterPro" id="IPR024652">
    <property type="entry name" value="Trichodiene_synth"/>
</dbReference>
<proteinExistence type="inferred from homology"/>
<dbReference type="InterPro" id="IPR008949">
    <property type="entry name" value="Isoprenoid_synthase_dom_sf"/>
</dbReference>
<accession>A0A9P5ZUC1</accession>
<dbReference type="OrthoDB" id="2998174at2759"/>
<dbReference type="Gene3D" id="1.10.600.10">
    <property type="entry name" value="Farnesyl Diphosphate Synthase"/>
    <property type="match status" value="1"/>
</dbReference>